<dbReference type="Proteomes" id="UP000032874">
    <property type="component" value="Unassembled WGS sequence"/>
</dbReference>
<comment type="caution">
    <text evidence="3">The sequence shown here is derived from an EMBL/GenBank/DDBJ whole genome shotgun (WGS) entry which is preliminary data.</text>
</comment>
<dbReference type="STRING" id="55207.KP22_02900"/>
<feature type="domain" description="Isochorismatase-like" evidence="2">
    <location>
        <begin position="31"/>
        <end position="199"/>
    </location>
</feature>
<evidence type="ECO:0000313" key="3">
    <source>
        <dbReference type="EMBL" id="KFX07054.1"/>
    </source>
</evidence>
<dbReference type="AlphaFoldDB" id="A0A093S2P6"/>
<dbReference type="eggNOG" id="COG1535">
    <property type="taxonomic scope" value="Bacteria"/>
</dbReference>
<dbReference type="SUPFAM" id="SSF52499">
    <property type="entry name" value="Isochorismatase-like hydrolases"/>
    <property type="match status" value="1"/>
</dbReference>
<dbReference type="PIRSF" id="PIRSF001111">
    <property type="entry name" value="Isochorismatase"/>
    <property type="match status" value="1"/>
</dbReference>
<dbReference type="PANTHER" id="PTHR43540:SF3">
    <property type="entry name" value="ENTEROBACTIN SYNTHASE COMPONENT B"/>
    <property type="match status" value="1"/>
</dbReference>
<dbReference type="InterPro" id="IPR050272">
    <property type="entry name" value="Isochorismatase-like_hydrls"/>
</dbReference>
<dbReference type="Pfam" id="PF00857">
    <property type="entry name" value="Isochorismatase"/>
    <property type="match status" value="1"/>
</dbReference>
<organism evidence="3 4">
    <name type="scientific">Pectobacterium betavasculorum</name>
    <dbReference type="NCBI Taxonomy" id="55207"/>
    <lineage>
        <taxon>Bacteria</taxon>
        <taxon>Pseudomonadati</taxon>
        <taxon>Pseudomonadota</taxon>
        <taxon>Gammaproteobacteria</taxon>
        <taxon>Enterobacterales</taxon>
        <taxon>Pectobacteriaceae</taxon>
        <taxon>Pectobacterium</taxon>
    </lineage>
</organism>
<gene>
    <name evidence="3" type="ORF">KP22_02900</name>
</gene>
<proteinExistence type="predicted"/>
<dbReference type="Gene3D" id="3.40.50.850">
    <property type="entry name" value="Isochorismatase-like"/>
    <property type="match status" value="1"/>
</dbReference>
<dbReference type="PANTHER" id="PTHR43540">
    <property type="entry name" value="PEROXYUREIDOACRYLATE/UREIDOACRYLATE AMIDOHYDROLASE-RELATED"/>
    <property type="match status" value="1"/>
</dbReference>
<sequence>MAIPQIEEYDLGSPVLSVKNNVSWNIEPSRSLLLVHDMQDFFLAPLPTMLRNTLIKNCESLIDWARKHSIPIVYTGQKGNMTPKERGLLYDFWGAGMSAEPAHTKIASELSPQSEDYVLKKWRYSAFFSSQLDEIFNRNQKDQIIICGVYAQIGILTTALDAYSRDIEVFLVQDGIADFSCAAHQNMLTYAASCCASILPVKEVLK</sequence>
<dbReference type="RefSeq" id="WP_039322260.1">
    <property type="nucleotide sequence ID" value="NZ_JQHM01000001.1"/>
</dbReference>
<evidence type="ECO:0000256" key="1">
    <source>
        <dbReference type="ARBA" id="ARBA00022801"/>
    </source>
</evidence>
<protein>
    <submittedName>
        <fullName evidence="3">Phenazine antibiotic biosynthesis protein</fullName>
    </submittedName>
</protein>
<dbReference type="EMBL" id="JQHM01000001">
    <property type="protein sequence ID" value="KFX07054.1"/>
    <property type="molecule type" value="Genomic_DNA"/>
</dbReference>
<dbReference type="InterPro" id="IPR016291">
    <property type="entry name" value="Isochorismatase"/>
</dbReference>
<accession>A0A093S2P6</accession>
<dbReference type="InterPro" id="IPR000868">
    <property type="entry name" value="Isochorismatase-like_dom"/>
</dbReference>
<evidence type="ECO:0000259" key="2">
    <source>
        <dbReference type="Pfam" id="PF00857"/>
    </source>
</evidence>
<dbReference type="InterPro" id="IPR036380">
    <property type="entry name" value="Isochorismatase-like_sf"/>
</dbReference>
<name>A0A093S2P6_9GAMM</name>
<evidence type="ECO:0000313" key="4">
    <source>
        <dbReference type="Proteomes" id="UP000032874"/>
    </source>
</evidence>
<dbReference type="PRINTS" id="PR01398">
    <property type="entry name" value="ISCHRISMTASE"/>
</dbReference>
<reference evidence="3 4" key="1">
    <citation type="submission" date="2014-08" db="EMBL/GenBank/DDBJ databases">
        <title>Genome sequences of NCPPB Pectobacterium isolates.</title>
        <authorList>
            <person name="Glover R.H."/>
            <person name="Sapp M."/>
            <person name="Elphinstone J."/>
        </authorList>
    </citation>
    <scope>NUCLEOTIDE SEQUENCE [LARGE SCALE GENOMIC DNA]</scope>
    <source>
        <strain evidence="3 4">NCPPB 2795</strain>
    </source>
</reference>
<dbReference type="GO" id="GO:0008908">
    <property type="term" value="F:isochorismatase activity"/>
    <property type="evidence" value="ECO:0007669"/>
    <property type="project" value="InterPro"/>
</dbReference>
<keyword evidence="1" id="KW-0378">Hydrolase</keyword>